<dbReference type="InterPro" id="IPR039361">
    <property type="entry name" value="Cyclin"/>
</dbReference>
<organism evidence="10 11">
    <name type="scientific">Nicotiana tabacum</name>
    <name type="common">Common tobacco</name>
    <dbReference type="NCBI Taxonomy" id="4097"/>
    <lineage>
        <taxon>Eukaryota</taxon>
        <taxon>Viridiplantae</taxon>
        <taxon>Streptophyta</taxon>
        <taxon>Embryophyta</taxon>
        <taxon>Tracheophyta</taxon>
        <taxon>Spermatophyta</taxon>
        <taxon>Magnoliopsida</taxon>
        <taxon>eudicotyledons</taxon>
        <taxon>Gunneridae</taxon>
        <taxon>Pentapetalae</taxon>
        <taxon>asterids</taxon>
        <taxon>lamiids</taxon>
        <taxon>Solanales</taxon>
        <taxon>Solanaceae</taxon>
        <taxon>Nicotianoideae</taxon>
        <taxon>Nicotianeae</taxon>
        <taxon>Nicotiana</taxon>
    </lineage>
</organism>
<evidence type="ECO:0000256" key="4">
    <source>
        <dbReference type="ARBA" id="ARBA00023306"/>
    </source>
</evidence>
<dbReference type="STRING" id="4097.A0A1S3YI41"/>
<feature type="domain" description="Cyclin-like" evidence="8">
    <location>
        <begin position="197"/>
        <end position="281"/>
    </location>
</feature>
<dbReference type="InterPro" id="IPR046965">
    <property type="entry name" value="Cyclin_A/B-like"/>
</dbReference>
<dbReference type="InterPro" id="IPR013763">
    <property type="entry name" value="Cyclin-like_dom"/>
</dbReference>
<dbReference type="SMR" id="A0A1S3YI41"/>
<dbReference type="InterPro" id="IPR004367">
    <property type="entry name" value="Cyclin_C-dom"/>
</dbReference>
<evidence type="ECO:0000256" key="6">
    <source>
        <dbReference type="ARBA" id="ARBA00065123"/>
    </source>
</evidence>
<dbReference type="Pfam" id="PF00134">
    <property type="entry name" value="Cyclin_N"/>
    <property type="match status" value="1"/>
</dbReference>
<feature type="domain" description="Cyclin C-terminal" evidence="9">
    <location>
        <begin position="290"/>
        <end position="407"/>
    </location>
</feature>
<dbReference type="FunFam" id="1.10.472.10:FF:000032">
    <property type="entry name" value="G2/mitotic-specific cyclin-1"/>
    <property type="match status" value="1"/>
</dbReference>
<evidence type="ECO:0000259" key="8">
    <source>
        <dbReference type="SMART" id="SM00385"/>
    </source>
</evidence>
<reference evidence="11" key="2">
    <citation type="submission" date="2025-08" db="UniProtKB">
        <authorList>
            <consortium name="RefSeq"/>
        </authorList>
    </citation>
    <scope>IDENTIFICATION</scope>
    <source>
        <tissue evidence="11">Leaf</tissue>
    </source>
</reference>
<dbReference type="GO" id="GO:0000307">
    <property type="term" value="C:cyclin-dependent protein kinase holoenzyme complex"/>
    <property type="evidence" value="ECO:0000318"/>
    <property type="project" value="GO_Central"/>
</dbReference>
<dbReference type="GO" id="GO:0016538">
    <property type="term" value="F:cyclin-dependent protein serine/threonine kinase regulator activity"/>
    <property type="evidence" value="ECO:0000318"/>
    <property type="project" value="GO_Central"/>
</dbReference>
<dbReference type="GO" id="GO:0000082">
    <property type="term" value="P:G1/S transition of mitotic cell cycle"/>
    <property type="evidence" value="ECO:0000318"/>
    <property type="project" value="GO_Central"/>
</dbReference>
<keyword evidence="2" id="KW-0132">Cell division</keyword>
<keyword evidence="4" id="KW-0131">Cell cycle</keyword>
<comment type="subunit">
    <text evidence="6">Interacts with the CDC2 and CDK2 protein kinases to form a serine/threonine kinase holoenzyme complex. The cyclin subunit imparts substrate specificity to the complex.</text>
</comment>
<comment type="function">
    <text evidence="5">Essential for the control of the cell cycle at the G2/M (mitosis) transition. G2/M cyclins accumulate steadily during G2 and are abruptly destroyed at mitosis.</text>
</comment>
<sequence length="414" mass="47787">MDISDENQFTRKSLVGEAGMGNSKIGVETRHNRRALRVINQNLLGPNPYRCVVNKRRLSHANGIIYDKNPTRKLTAQIASSHQHYPEETKKPKLAAEDFRIWEEHVAAKDQPMSMSLEQEATFSNDKTEMEVEMEDIFEEALIDIDSDDTNNPLAVVDYVEDLYANYRKMEGYSCVSPNYMTQQFDINERMRATLVDWLIEVNHKFELREETLFLTVNSIDRFLEKQIVARKKLQLVGLVAMLLACKYEEVSVPVVDDLVIISDNAYTRKEVLEMETLMLDTLQFNMSVPTAYVFMRRFLKAAQADRKLEVLSFFLIELCLVEYEMLKFPPSFMAAAAIYTAQCTLYGVMQWSKTCEWHTSYSEDQLLKCSRSIVIYHQKAATGKLTGVHRKYSTSKFGYAAKFEPALFLVQIK</sequence>
<dbReference type="RefSeq" id="XP_016451785.1">
    <property type="nucleotide sequence ID" value="XM_016596299.1"/>
</dbReference>
<evidence type="ECO:0000313" key="10">
    <source>
        <dbReference type="Proteomes" id="UP000790787"/>
    </source>
</evidence>
<feature type="domain" description="Cyclin-like" evidence="8">
    <location>
        <begin position="294"/>
        <end position="376"/>
    </location>
</feature>
<keyword evidence="3 7" id="KW-0195">Cyclin</keyword>
<dbReference type="Pfam" id="PF02984">
    <property type="entry name" value="Cyclin_C"/>
    <property type="match status" value="1"/>
</dbReference>
<dbReference type="PIRSF" id="PIRSF001771">
    <property type="entry name" value="Cyclin_A_B_D_E"/>
    <property type="match status" value="1"/>
</dbReference>
<proteinExistence type="inferred from homology"/>
<dbReference type="PANTHER" id="PTHR10177">
    <property type="entry name" value="CYCLINS"/>
    <property type="match status" value="1"/>
</dbReference>
<dbReference type="PaxDb" id="4097-A0A1S3YI41"/>
<evidence type="ECO:0000256" key="7">
    <source>
        <dbReference type="RuleBase" id="RU000383"/>
    </source>
</evidence>
<dbReference type="SMART" id="SM01332">
    <property type="entry name" value="Cyclin_C"/>
    <property type="match status" value="1"/>
</dbReference>
<dbReference type="KEGG" id="nta:107776403"/>
<keyword evidence="10" id="KW-1185">Reference proteome</keyword>
<dbReference type="OMA" id="EEPLCQQ"/>
<dbReference type="OrthoDB" id="5590282at2759"/>
<evidence type="ECO:0000256" key="1">
    <source>
        <dbReference type="ARBA" id="ARBA00006955"/>
    </source>
</evidence>
<dbReference type="SUPFAM" id="SSF47954">
    <property type="entry name" value="Cyclin-like"/>
    <property type="match status" value="2"/>
</dbReference>
<dbReference type="GO" id="GO:0005737">
    <property type="term" value="C:cytoplasm"/>
    <property type="evidence" value="ECO:0000318"/>
    <property type="project" value="GO_Central"/>
</dbReference>
<dbReference type="GO" id="GO:0010332">
    <property type="term" value="P:response to gamma radiation"/>
    <property type="evidence" value="ECO:0007669"/>
    <property type="project" value="UniProtKB-ARBA"/>
</dbReference>
<accession>A0A1S3YI41</accession>
<evidence type="ECO:0000256" key="5">
    <source>
        <dbReference type="ARBA" id="ARBA00059307"/>
    </source>
</evidence>
<comment type="similarity">
    <text evidence="1">Belongs to the cyclin family. Cyclin AB subfamily.</text>
</comment>
<name>A0A1S3YI41_TOBAC</name>
<dbReference type="CDD" id="cd20511">
    <property type="entry name" value="CYCLIN_AtCycB-like_rpt2"/>
    <property type="match status" value="1"/>
</dbReference>
<evidence type="ECO:0000313" key="11">
    <source>
        <dbReference type="RefSeq" id="XP_016451785.1"/>
    </source>
</evidence>
<dbReference type="FunFam" id="1.10.472.10:FF:000001">
    <property type="entry name" value="G2/mitotic-specific cyclin"/>
    <property type="match status" value="1"/>
</dbReference>
<dbReference type="Gene3D" id="1.10.472.10">
    <property type="entry name" value="Cyclin-like"/>
    <property type="match status" value="2"/>
</dbReference>
<dbReference type="GeneID" id="107776403"/>
<evidence type="ECO:0000259" key="9">
    <source>
        <dbReference type="SMART" id="SM01332"/>
    </source>
</evidence>
<gene>
    <name evidence="11" type="primary">LOC107776403</name>
</gene>
<reference evidence="10" key="1">
    <citation type="journal article" date="2014" name="Nat. Commun.">
        <title>The tobacco genome sequence and its comparison with those of tomato and potato.</title>
        <authorList>
            <person name="Sierro N."/>
            <person name="Battey J.N."/>
            <person name="Ouadi S."/>
            <person name="Bakaher N."/>
            <person name="Bovet L."/>
            <person name="Willig A."/>
            <person name="Goepfert S."/>
            <person name="Peitsch M.C."/>
            <person name="Ivanov N.V."/>
        </authorList>
    </citation>
    <scope>NUCLEOTIDE SEQUENCE [LARGE SCALE GENOMIC DNA]</scope>
</reference>
<dbReference type="GO" id="GO:0005634">
    <property type="term" value="C:nucleus"/>
    <property type="evidence" value="ECO:0000318"/>
    <property type="project" value="GO_Central"/>
</dbReference>
<protein>
    <submittedName>
        <fullName evidence="11">G2/mitotic-specific cyclin-2-like</fullName>
    </submittedName>
</protein>
<dbReference type="GO" id="GO:0051301">
    <property type="term" value="P:cell division"/>
    <property type="evidence" value="ECO:0007669"/>
    <property type="project" value="UniProtKB-KW"/>
</dbReference>
<dbReference type="RefSeq" id="XP_016451785.1">
    <property type="nucleotide sequence ID" value="XM_016596299.2"/>
</dbReference>
<dbReference type="AlphaFoldDB" id="A0A1S3YI41"/>
<dbReference type="SMART" id="SM00385">
    <property type="entry name" value="CYCLIN"/>
    <property type="match status" value="2"/>
</dbReference>
<evidence type="ECO:0000256" key="2">
    <source>
        <dbReference type="ARBA" id="ARBA00022618"/>
    </source>
</evidence>
<dbReference type="InterPro" id="IPR006671">
    <property type="entry name" value="Cyclin_N"/>
</dbReference>
<dbReference type="Proteomes" id="UP000790787">
    <property type="component" value="Chromosome 3"/>
</dbReference>
<evidence type="ECO:0000256" key="3">
    <source>
        <dbReference type="ARBA" id="ARBA00023127"/>
    </source>
</evidence>
<dbReference type="CDD" id="cd20567">
    <property type="entry name" value="CYCLIN_AtCycB-like_rpt1"/>
    <property type="match status" value="1"/>
</dbReference>
<dbReference type="InterPro" id="IPR036915">
    <property type="entry name" value="Cyclin-like_sf"/>
</dbReference>